<dbReference type="RefSeq" id="WP_252167505.1">
    <property type="nucleotide sequence ID" value="NZ_CP084930.1"/>
</dbReference>
<evidence type="ECO:0000313" key="5">
    <source>
        <dbReference type="EMBL" id="USI73699.1"/>
    </source>
</evidence>
<dbReference type="Pfam" id="PF01812">
    <property type="entry name" value="5-FTHF_cyc-lig"/>
    <property type="match status" value="1"/>
</dbReference>
<keyword evidence="6" id="KW-1185">Reference proteome</keyword>
<evidence type="ECO:0000256" key="2">
    <source>
        <dbReference type="ARBA" id="ARBA00022741"/>
    </source>
</evidence>
<keyword evidence="4" id="KW-0479">Metal-binding</keyword>
<dbReference type="EC" id="6.3.3.2" evidence="4"/>
<dbReference type="Proteomes" id="UP001056937">
    <property type="component" value="Chromosome 1"/>
</dbReference>
<dbReference type="Gene3D" id="3.40.50.10420">
    <property type="entry name" value="NagB/RpiA/CoA transferase-like"/>
    <property type="match status" value="1"/>
</dbReference>
<dbReference type="SUPFAM" id="SSF100950">
    <property type="entry name" value="NagB/RpiA/CoA transferase-like"/>
    <property type="match status" value="1"/>
</dbReference>
<evidence type="ECO:0000313" key="6">
    <source>
        <dbReference type="Proteomes" id="UP001056937"/>
    </source>
</evidence>
<reference evidence="5" key="1">
    <citation type="journal article" date="2022" name="Toxins">
        <title>Genomic Analysis of Sphingopyxis sp. USTB-05 for Biodegrading Cyanobacterial Hepatotoxins.</title>
        <authorList>
            <person name="Liu C."/>
            <person name="Xu Q."/>
            <person name="Zhao Z."/>
            <person name="Zhang H."/>
            <person name="Liu X."/>
            <person name="Yin C."/>
            <person name="Liu Y."/>
            <person name="Yan H."/>
        </authorList>
    </citation>
    <scope>NUCLEOTIDE SEQUENCE</scope>
    <source>
        <strain evidence="5">NBD5</strain>
    </source>
</reference>
<name>A0ABY4XA51_9SPHN</name>
<dbReference type="PIRSF" id="PIRSF006806">
    <property type="entry name" value="FTHF_cligase"/>
    <property type="match status" value="1"/>
</dbReference>
<comment type="cofactor">
    <cofactor evidence="4">
        <name>Mg(2+)</name>
        <dbReference type="ChEBI" id="CHEBI:18420"/>
    </cofactor>
</comment>
<gene>
    <name evidence="5" type="ORF">LHA26_04300</name>
</gene>
<protein>
    <recommendedName>
        <fullName evidence="4">5-formyltetrahydrofolate cyclo-ligase</fullName>
        <ecNumber evidence="4">6.3.3.2</ecNumber>
    </recommendedName>
</protein>
<dbReference type="EMBL" id="CP084930">
    <property type="protein sequence ID" value="USI73699.1"/>
    <property type="molecule type" value="Genomic_DNA"/>
</dbReference>
<evidence type="ECO:0000256" key="4">
    <source>
        <dbReference type="RuleBase" id="RU361279"/>
    </source>
</evidence>
<organism evidence="5 6">
    <name type="scientific">Sphingomonas morindae</name>
    <dbReference type="NCBI Taxonomy" id="1541170"/>
    <lineage>
        <taxon>Bacteria</taxon>
        <taxon>Pseudomonadati</taxon>
        <taxon>Pseudomonadota</taxon>
        <taxon>Alphaproteobacteria</taxon>
        <taxon>Sphingomonadales</taxon>
        <taxon>Sphingomonadaceae</taxon>
        <taxon>Sphingomonas</taxon>
    </lineage>
</organism>
<dbReference type="InterPro" id="IPR037171">
    <property type="entry name" value="NagB/RpiA_transferase-like"/>
</dbReference>
<keyword evidence="5" id="KW-0436">Ligase</keyword>
<dbReference type="InterPro" id="IPR002698">
    <property type="entry name" value="FTHF_cligase"/>
</dbReference>
<proteinExistence type="inferred from homology"/>
<dbReference type="PANTHER" id="PTHR23407">
    <property type="entry name" value="ATPASE INHIBITOR/5-FORMYLTETRAHYDROFOLATE CYCLO-LIGASE"/>
    <property type="match status" value="1"/>
</dbReference>
<dbReference type="InterPro" id="IPR024185">
    <property type="entry name" value="FTHF_cligase-like_sf"/>
</dbReference>
<keyword evidence="4" id="KW-0460">Magnesium</keyword>
<dbReference type="NCBIfam" id="TIGR02727">
    <property type="entry name" value="MTHFS_bact"/>
    <property type="match status" value="1"/>
</dbReference>
<dbReference type="PANTHER" id="PTHR23407:SF1">
    <property type="entry name" value="5-FORMYLTETRAHYDROFOLATE CYCLO-LIGASE"/>
    <property type="match status" value="1"/>
</dbReference>
<keyword evidence="3 4" id="KW-0067">ATP-binding</keyword>
<comment type="catalytic activity">
    <reaction evidence="4">
        <text>(6S)-5-formyl-5,6,7,8-tetrahydrofolate + ATP = (6R)-5,10-methenyltetrahydrofolate + ADP + phosphate</text>
        <dbReference type="Rhea" id="RHEA:10488"/>
        <dbReference type="ChEBI" id="CHEBI:30616"/>
        <dbReference type="ChEBI" id="CHEBI:43474"/>
        <dbReference type="ChEBI" id="CHEBI:57455"/>
        <dbReference type="ChEBI" id="CHEBI:57457"/>
        <dbReference type="ChEBI" id="CHEBI:456216"/>
        <dbReference type="EC" id="6.3.3.2"/>
    </reaction>
</comment>
<accession>A0ABY4XA51</accession>
<comment type="similarity">
    <text evidence="1 4">Belongs to the 5-formyltetrahydrofolate cyclo-ligase family.</text>
</comment>
<evidence type="ECO:0000256" key="3">
    <source>
        <dbReference type="ARBA" id="ARBA00022840"/>
    </source>
</evidence>
<keyword evidence="2 4" id="KW-0547">Nucleotide-binding</keyword>
<evidence type="ECO:0000256" key="1">
    <source>
        <dbReference type="ARBA" id="ARBA00010638"/>
    </source>
</evidence>
<dbReference type="GO" id="GO:0030272">
    <property type="term" value="F:5-formyltetrahydrofolate cyclo-ligase activity"/>
    <property type="evidence" value="ECO:0007669"/>
    <property type="project" value="UniProtKB-EC"/>
</dbReference>
<sequence length="188" mass="20218">MAEANPEKPALRRAARAARRAFLQSLAAPDRHAREEALRARLAPLLAAPGPIAGYVAHRGEPDILPFLHRAHAAGHAIALPRIEDGVMRFVAYAPDRPLAPGHAGIAEPPPAATVRPARLLMPLLAFDRQGHRLGQGGGFYDRWLAAHPAPARIGIAWRVQESAGLPVDPWDAALTAIVTEEEWIACP</sequence>